<gene>
    <name evidence="2" type="ORF">SAMN02745170_03608</name>
</gene>
<reference evidence="2 3" key="1">
    <citation type="submission" date="2016-11" db="EMBL/GenBank/DDBJ databases">
        <authorList>
            <person name="Varghese N."/>
            <person name="Submissions S."/>
        </authorList>
    </citation>
    <scope>NUCLEOTIDE SEQUENCE [LARGE SCALE GENOMIC DNA]</scope>
    <source>
        <strain evidence="2 3">DSM 15287</strain>
    </source>
</reference>
<dbReference type="Proteomes" id="UP000322917">
    <property type="component" value="Unassembled WGS sequence"/>
</dbReference>
<dbReference type="AlphaFoldDB" id="A0A1M6N0F0"/>
<name>A0A1M6N0F0_9FIRM</name>
<feature type="transmembrane region" description="Helical" evidence="1">
    <location>
        <begin position="30"/>
        <end position="48"/>
    </location>
</feature>
<accession>A0A1M6N0F0</accession>
<evidence type="ECO:0000313" key="2">
    <source>
        <dbReference type="EMBL" id="SHJ89076.1"/>
    </source>
</evidence>
<keyword evidence="1" id="KW-0472">Membrane</keyword>
<keyword evidence="1" id="KW-0812">Transmembrane</keyword>
<evidence type="ECO:0000313" key="3">
    <source>
        <dbReference type="Proteomes" id="UP000322917"/>
    </source>
</evidence>
<keyword evidence="1" id="KW-1133">Transmembrane helix</keyword>
<dbReference type="EMBL" id="FQZD01000047">
    <property type="protein sequence ID" value="SHJ89076.1"/>
    <property type="molecule type" value="Genomic_DNA"/>
</dbReference>
<protein>
    <submittedName>
        <fullName evidence="2">Uncharacterized protein</fullName>
    </submittedName>
</protein>
<proteinExistence type="predicted"/>
<evidence type="ECO:0000256" key="1">
    <source>
        <dbReference type="SAM" id="Phobius"/>
    </source>
</evidence>
<keyword evidence="3" id="KW-1185">Reference proteome</keyword>
<sequence>MLGETLLWWLTEAVEWIGGVSSMLQLELEYLFNLIFFAISIFLGLWLMEKVGKKRSGIWQDRARLAVVLAFGATLLHLVVRAAVALAYIVGLPAKL</sequence>
<feature type="transmembrane region" description="Helical" evidence="1">
    <location>
        <begin position="68"/>
        <end position="90"/>
    </location>
</feature>
<organism evidence="2 3">
    <name type="scientific">Propionispora hippei DSM 15287</name>
    <dbReference type="NCBI Taxonomy" id="1123003"/>
    <lineage>
        <taxon>Bacteria</taxon>
        <taxon>Bacillati</taxon>
        <taxon>Bacillota</taxon>
        <taxon>Negativicutes</taxon>
        <taxon>Selenomonadales</taxon>
        <taxon>Sporomusaceae</taxon>
        <taxon>Propionispora</taxon>
    </lineage>
</organism>